<dbReference type="EMBL" id="WISB01000041">
    <property type="protein sequence ID" value="MQW68975.1"/>
    <property type="molecule type" value="Genomic_DNA"/>
</dbReference>
<evidence type="ECO:0000313" key="1">
    <source>
        <dbReference type="EMBL" id="MQW68975.1"/>
    </source>
</evidence>
<proteinExistence type="predicted"/>
<reference evidence="1" key="1">
    <citation type="journal article" date="2013" name="Genome Biol.">
        <title>Comparative genomics of the core and accessory genomes of 48 Sinorhizobium strains comprising five genospecies.</title>
        <authorList>
            <person name="Sugawara M."/>
            <person name="Epstein B."/>
            <person name="Badgley B.D."/>
            <person name="Unno T."/>
            <person name="Xu L."/>
            <person name="Reese J."/>
            <person name="Gyaneshwar P."/>
            <person name="Denny R."/>
            <person name="Mudge J."/>
            <person name="Bharti A.K."/>
            <person name="Farmer A.D."/>
            <person name="May G.D."/>
            <person name="Woodward J.E."/>
            <person name="Medigue C."/>
            <person name="Vallenet D."/>
            <person name="Lajus A."/>
            <person name="Rouy Z."/>
            <person name="Martinez-Vaz B."/>
            <person name="Tiffin P."/>
            <person name="Young N.D."/>
            <person name="Sadowsky M.J."/>
        </authorList>
    </citation>
    <scope>NUCLEOTIDE SEQUENCE</scope>
    <source>
        <strain evidence="1">M1</strain>
    </source>
</reference>
<sequence length="81" mass="8809">MARVAGIAPNRFSGFPQLAVGALHFCKSHAALFFTLRDRYREASADLGFVDIAVRNGNSASRRRKAAFLILSDRMSDAPPG</sequence>
<name>A0A6G1WH74_9HYPH</name>
<protein>
    <submittedName>
        <fullName evidence="1">Uncharacterized protein</fullName>
    </submittedName>
</protein>
<accession>A0A6G1WH74</accession>
<dbReference type="AlphaFoldDB" id="A0A6G1WH74"/>
<dbReference type="RefSeq" id="WP_127574806.1">
    <property type="nucleotide sequence ID" value="NZ_ATYC01000022.1"/>
</dbReference>
<organism evidence="1">
    <name type="scientific">Sinorhizobium medicae</name>
    <dbReference type="NCBI Taxonomy" id="110321"/>
    <lineage>
        <taxon>Bacteria</taxon>
        <taxon>Pseudomonadati</taxon>
        <taxon>Pseudomonadota</taxon>
        <taxon>Alphaproteobacteria</taxon>
        <taxon>Hyphomicrobiales</taxon>
        <taxon>Rhizobiaceae</taxon>
        <taxon>Sinorhizobium/Ensifer group</taxon>
        <taxon>Sinorhizobium</taxon>
    </lineage>
</organism>
<dbReference type="GeneID" id="61611256"/>
<comment type="caution">
    <text evidence="1">The sequence shown here is derived from an EMBL/GenBank/DDBJ whole genome shotgun (WGS) entry which is preliminary data.</text>
</comment>
<gene>
    <name evidence="1" type="ORF">GHJ91_07235</name>
</gene>